<dbReference type="SUPFAM" id="SSF56436">
    <property type="entry name" value="C-type lectin-like"/>
    <property type="match status" value="1"/>
</dbReference>
<reference evidence="4 5" key="1">
    <citation type="submission" date="2013-04" db="EMBL/GenBank/DDBJ databases">
        <title>The Genome Sequence of Treponema maltophilum ATCC 51939.</title>
        <authorList>
            <consortium name="The Broad Institute Genomics Platform"/>
            <person name="Earl A."/>
            <person name="Ward D."/>
            <person name="Feldgarden M."/>
            <person name="Gevers D."/>
            <person name="Leonetti C."/>
            <person name="Blanton J.M."/>
            <person name="Dewhirst F.E."/>
            <person name="Izard J."/>
            <person name="Walker B."/>
            <person name="Young S."/>
            <person name="Zeng Q."/>
            <person name="Gargeya S."/>
            <person name="Fitzgerald M."/>
            <person name="Haas B."/>
            <person name="Abouelleil A."/>
            <person name="Allen A.W."/>
            <person name="Alvarado L."/>
            <person name="Arachchi H.M."/>
            <person name="Berlin A.M."/>
            <person name="Chapman S.B."/>
            <person name="Gainer-Dewar J."/>
            <person name="Goldberg J."/>
            <person name="Griggs A."/>
            <person name="Gujja S."/>
            <person name="Hansen M."/>
            <person name="Howarth C."/>
            <person name="Imamovic A."/>
            <person name="Ireland A."/>
            <person name="Larimer J."/>
            <person name="McCowan C."/>
            <person name="Murphy C."/>
            <person name="Pearson M."/>
            <person name="Poon T.W."/>
            <person name="Priest M."/>
            <person name="Roberts A."/>
            <person name="Saif S."/>
            <person name="Shea T."/>
            <person name="Sisk P."/>
            <person name="Sykes S."/>
            <person name="Wortman J."/>
            <person name="Nusbaum C."/>
            <person name="Birren B."/>
        </authorList>
    </citation>
    <scope>NUCLEOTIDE SEQUENCE [LARGE SCALE GENOMIC DNA]</scope>
    <source>
        <strain evidence="4 5">ATCC 51939</strain>
    </source>
</reference>
<feature type="region of interest" description="Disordered" evidence="1">
    <location>
        <begin position="40"/>
        <end position="64"/>
    </location>
</feature>
<keyword evidence="2" id="KW-0472">Membrane</keyword>
<evidence type="ECO:0000259" key="3">
    <source>
        <dbReference type="Pfam" id="PF03781"/>
    </source>
</evidence>
<protein>
    <recommendedName>
        <fullName evidence="3">Sulfatase-modifying factor enzyme-like domain-containing protein</fullName>
    </recommendedName>
</protein>
<dbReference type="InterPro" id="IPR005532">
    <property type="entry name" value="SUMF_dom"/>
</dbReference>
<dbReference type="HOGENOM" id="CLU_012431_1_0_12"/>
<evidence type="ECO:0000313" key="4">
    <source>
        <dbReference type="EMBL" id="EPF30942.1"/>
    </source>
</evidence>
<proteinExistence type="predicted"/>
<evidence type="ECO:0000313" key="5">
    <source>
        <dbReference type="Proteomes" id="UP000014541"/>
    </source>
</evidence>
<comment type="caution">
    <text evidence="4">The sequence shown here is derived from an EMBL/GenBank/DDBJ whole genome shotgun (WGS) entry which is preliminary data.</text>
</comment>
<keyword evidence="2" id="KW-0812">Transmembrane</keyword>
<keyword evidence="5" id="KW-1185">Reference proteome</keyword>
<dbReference type="OrthoDB" id="9812707at2"/>
<dbReference type="GO" id="GO:0120147">
    <property type="term" value="F:formylglycine-generating oxidase activity"/>
    <property type="evidence" value="ECO:0007669"/>
    <property type="project" value="TreeGrafter"/>
</dbReference>
<dbReference type="eggNOG" id="COG1262">
    <property type="taxonomic scope" value="Bacteria"/>
</dbReference>
<gene>
    <name evidence="4" type="ORF">HMPREF9194_01269</name>
</gene>
<name>S3KFD7_TREMA</name>
<evidence type="ECO:0000256" key="1">
    <source>
        <dbReference type="SAM" id="MobiDB-lite"/>
    </source>
</evidence>
<organism evidence="4 5">
    <name type="scientific">Treponema maltophilum ATCC 51939</name>
    <dbReference type="NCBI Taxonomy" id="1125699"/>
    <lineage>
        <taxon>Bacteria</taxon>
        <taxon>Pseudomonadati</taxon>
        <taxon>Spirochaetota</taxon>
        <taxon>Spirochaetia</taxon>
        <taxon>Spirochaetales</taxon>
        <taxon>Treponemataceae</taxon>
        <taxon>Treponema</taxon>
    </lineage>
</organism>
<feature type="domain" description="Sulfatase-modifying factor enzyme-like" evidence="3">
    <location>
        <begin position="107"/>
        <end position="416"/>
    </location>
</feature>
<dbReference type="Proteomes" id="UP000014541">
    <property type="component" value="Unassembled WGS sequence"/>
</dbReference>
<sequence>MTKFKTHSIKAYAFKAAAALVATAFITTALMFTCCSNSARGNAGTGSRGRRNGGARTPSTPADARSLENAGFVKIIPPTTGTEGVAPDPDSLPENEAKWKGVFIDGRKVKLSPYALGKTEVTYKLWKEVYDWATGKGYQFANPGKKGSDGTGNDEEQPVTCVSWRDCIVWCNAYTEKTTDSDADCVYRKSKDDTTVLKDAKEKEGEEVFICDNAYADMDKKGFRLPTEAEWEYAARWQGSDKTNAVQYGDVWLTKLNSASGAKKTIGFKELPTLPEGENWESLRDELTRVAVYDKWWNGTSIQQQNPQTIKTAPVGSKASNTLGLYDMSGNVLEWCFDRYDPEPASNDNAYMSEDIVMDPQGAASGKRRVERGGSWFSSVNSRGEELCGARFCAVGLRNYGEPDGKSIYLGFRLAWRP</sequence>
<dbReference type="STRING" id="1125699.HMPREF9194_01269"/>
<dbReference type="EMBL" id="ATFF01000006">
    <property type="protein sequence ID" value="EPF30942.1"/>
    <property type="molecule type" value="Genomic_DNA"/>
</dbReference>
<accession>S3KFD7</accession>
<dbReference type="InterPro" id="IPR042095">
    <property type="entry name" value="SUMF_sf"/>
</dbReference>
<dbReference type="AlphaFoldDB" id="S3KFD7"/>
<feature type="transmembrane region" description="Helical" evidence="2">
    <location>
        <begin position="12"/>
        <end position="32"/>
    </location>
</feature>
<dbReference type="RefSeq" id="WP_016525553.1">
    <property type="nucleotide sequence ID" value="NZ_KE332518.1"/>
</dbReference>
<keyword evidence="2" id="KW-1133">Transmembrane helix</keyword>
<dbReference type="InterPro" id="IPR016187">
    <property type="entry name" value="CTDL_fold"/>
</dbReference>
<dbReference type="Pfam" id="PF03781">
    <property type="entry name" value="FGE-sulfatase"/>
    <property type="match status" value="1"/>
</dbReference>
<dbReference type="Gene3D" id="3.90.1580.10">
    <property type="entry name" value="paralog of FGE (formylglycine-generating enzyme)"/>
    <property type="match status" value="1"/>
</dbReference>
<dbReference type="PANTHER" id="PTHR23150:SF19">
    <property type="entry name" value="FORMYLGLYCINE-GENERATING ENZYME"/>
    <property type="match status" value="1"/>
</dbReference>
<evidence type="ECO:0000256" key="2">
    <source>
        <dbReference type="SAM" id="Phobius"/>
    </source>
</evidence>
<dbReference type="PANTHER" id="PTHR23150">
    <property type="entry name" value="SULFATASE MODIFYING FACTOR 1, 2"/>
    <property type="match status" value="1"/>
</dbReference>
<dbReference type="InterPro" id="IPR051043">
    <property type="entry name" value="Sulfatase_Mod_Factor_Kinase"/>
</dbReference>
<dbReference type="PATRIC" id="fig|1125699.3.peg.1285"/>